<sequence>MQSQSRTTRQARLALAMLAAVAATSSIAQQRPATTESLRPSAPAQRIVGGSLTTTPQPWVAALLQNGQQGCGGSLIAPQWVVTAAHCVTGQANPTQVRVGSLYRSSGGQVISIAQKIVHPSYSTSNINGGNDIALLRLASPASGITPIGIAASAPGANTAVRLYGWGQTTPQAGGDRGSEQLKQLDTQIIASSNCANYRTGDLCVRGTSSATACYGDSGGPAIVGGALVGATSRAGGNNSTCGPTNAIYTSVVYFKSWISQYVSTTPPGSYSISGTITNSSGAGISGVTVSNGSASATTNSSGAYTLTGLGNATYTLTPSLSGYSFSPASRSVTVNGANVTGQDFSGSASSGGGDWLTQSGSLASGGSATVPASPGYVQGGNGTYQATLTGPSTADFDLYLFKWNGASWTQVAKSDGSTSSESISYSGTAGYYALQVLSYAGSGSYTVRYLFPQP</sequence>
<evidence type="ECO:0000256" key="2">
    <source>
        <dbReference type="ARBA" id="ARBA00023157"/>
    </source>
</evidence>
<dbReference type="PANTHER" id="PTHR24276:SF91">
    <property type="entry name" value="AT26814P-RELATED"/>
    <property type="match status" value="1"/>
</dbReference>
<dbReference type="SUPFAM" id="SSF49452">
    <property type="entry name" value="Starch-binding domain-like"/>
    <property type="match status" value="1"/>
</dbReference>
<keyword evidence="3" id="KW-0732">Signal</keyword>
<accession>A0ABW2YJ14</accession>
<evidence type="ECO:0000259" key="4">
    <source>
        <dbReference type="PROSITE" id="PS50240"/>
    </source>
</evidence>
<dbReference type="PRINTS" id="PR00722">
    <property type="entry name" value="CHYMOTRYPSIN"/>
</dbReference>
<name>A0ABW2YJ14_9GAMM</name>
<dbReference type="EC" id="3.4.21.-" evidence="5"/>
<dbReference type="SMART" id="SM00020">
    <property type="entry name" value="Tryp_SPc"/>
    <property type="match status" value="1"/>
</dbReference>
<evidence type="ECO:0000313" key="6">
    <source>
        <dbReference type="Proteomes" id="UP001597110"/>
    </source>
</evidence>
<dbReference type="Gene3D" id="2.40.10.10">
    <property type="entry name" value="Trypsin-like serine proteases"/>
    <property type="match status" value="1"/>
</dbReference>
<dbReference type="CDD" id="cd00190">
    <property type="entry name" value="Tryp_SPc"/>
    <property type="match status" value="1"/>
</dbReference>
<dbReference type="Gene3D" id="2.60.40.1120">
    <property type="entry name" value="Carboxypeptidase-like, regulatory domain"/>
    <property type="match status" value="1"/>
</dbReference>
<evidence type="ECO:0000256" key="3">
    <source>
        <dbReference type="SAM" id="SignalP"/>
    </source>
</evidence>
<dbReference type="InterPro" id="IPR001314">
    <property type="entry name" value="Peptidase_S1A"/>
</dbReference>
<dbReference type="InterPro" id="IPR018114">
    <property type="entry name" value="TRYPSIN_HIS"/>
</dbReference>
<dbReference type="RefSeq" id="WP_386824424.1">
    <property type="nucleotide sequence ID" value="NZ_JBHTIF010000002.1"/>
</dbReference>
<feature type="signal peptide" evidence="3">
    <location>
        <begin position="1"/>
        <end position="28"/>
    </location>
</feature>
<dbReference type="Pfam" id="PF00089">
    <property type="entry name" value="Trypsin"/>
    <property type="match status" value="1"/>
</dbReference>
<dbReference type="InterPro" id="IPR001254">
    <property type="entry name" value="Trypsin_dom"/>
</dbReference>
<organism evidence="5 6">
    <name type="scientific">Lysobacter brunescens</name>
    <dbReference type="NCBI Taxonomy" id="262323"/>
    <lineage>
        <taxon>Bacteria</taxon>
        <taxon>Pseudomonadati</taxon>
        <taxon>Pseudomonadota</taxon>
        <taxon>Gammaproteobacteria</taxon>
        <taxon>Lysobacterales</taxon>
        <taxon>Lysobacteraceae</taxon>
        <taxon>Lysobacter</taxon>
    </lineage>
</organism>
<dbReference type="PROSITE" id="PS50240">
    <property type="entry name" value="TRYPSIN_DOM"/>
    <property type="match status" value="1"/>
</dbReference>
<dbReference type="SUPFAM" id="SSF50494">
    <property type="entry name" value="Trypsin-like serine proteases"/>
    <property type="match status" value="1"/>
</dbReference>
<comment type="caution">
    <text evidence="5">The sequence shown here is derived from an EMBL/GenBank/DDBJ whole genome shotgun (WGS) entry which is preliminary data.</text>
</comment>
<gene>
    <name evidence="5" type="ORF">ACFQ0E_12935</name>
</gene>
<dbReference type="InterPro" id="IPR013784">
    <property type="entry name" value="Carb-bd-like_fold"/>
</dbReference>
<comment type="similarity">
    <text evidence="1">Belongs to the peptidase S1 family.</text>
</comment>
<keyword evidence="2" id="KW-1015">Disulfide bond</keyword>
<evidence type="ECO:0000256" key="1">
    <source>
        <dbReference type="ARBA" id="ARBA00007664"/>
    </source>
</evidence>
<dbReference type="InterPro" id="IPR043504">
    <property type="entry name" value="Peptidase_S1_PA_chymotrypsin"/>
</dbReference>
<keyword evidence="5" id="KW-0378">Hydrolase</keyword>
<protein>
    <submittedName>
        <fullName evidence="5">Trypsin-like serine protease</fullName>
        <ecNumber evidence="5">3.4.21.-</ecNumber>
    </submittedName>
</protein>
<dbReference type="Gene3D" id="2.60.120.380">
    <property type="match status" value="1"/>
</dbReference>
<dbReference type="PANTHER" id="PTHR24276">
    <property type="entry name" value="POLYSERASE-RELATED"/>
    <property type="match status" value="1"/>
</dbReference>
<keyword evidence="6" id="KW-1185">Reference proteome</keyword>
<dbReference type="GO" id="GO:0016787">
    <property type="term" value="F:hydrolase activity"/>
    <property type="evidence" value="ECO:0007669"/>
    <property type="project" value="UniProtKB-KW"/>
</dbReference>
<dbReference type="EMBL" id="JBHTIF010000002">
    <property type="protein sequence ID" value="MFD0726499.1"/>
    <property type="molecule type" value="Genomic_DNA"/>
</dbReference>
<feature type="domain" description="Peptidase S1" evidence="4">
    <location>
        <begin position="47"/>
        <end position="264"/>
    </location>
</feature>
<dbReference type="Pfam" id="PF13620">
    <property type="entry name" value="CarboxypepD_reg"/>
    <property type="match status" value="1"/>
</dbReference>
<evidence type="ECO:0000313" key="5">
    <source>
        <dbReference type="EMBL" id="MFD0726499.1"/>
    </source>
</evidence>
<dbReference type="PROSITE" id="PS00134">
    <property type="entry name" value="TRYPSIN_HIS"/>
    <property type="match status" value="1"/>
</dbReference>
<dbReference type="Proteomes" id="UP001597110">
    <property type="component" value="Unassembled WGS sequence"/>
</dbReference>
<proteinExistence type="inferred from homology"/>
<dbReference type="InterPro" id="IPR050430">
    <property type="entry name" value="Peptidase_S1"/>
</dbReference>
<feature type="chain" id="PRO_5046951098" evidence="3">
    <location>
        <begin position="29"/>
        <end position="455"/>
    </location>
</feature>
<reference evidence="6" key="1">
    <citation type="journal article" date="2019" name="Int. J. Syst. Evol. Microbiol.">
        <title>The Global Catalogue of Microorganisms (GCM) 10K type strain sequencing project: providing services to taxonomists for standard genome sequencing and annotation.</title>
        <authorList>
            <consortium name="The Broad Institute Genomics Platform"/>
            <consortium name="The Broad Institute Genome Sequencing Center for Infectious Disease"/>
            <person name="Wu L."/>
            <person name="Ma J."/>
        </authorList>
    </citation>
    <scope>NUCLEOTIDE SEQUENCE [LARGE SCALE GENOMIC DNA]</scope>
    <source>
        <strain evidence="6">CCUG 55585</strain>
    </source>
</reference>
<dbReference type="InterPro" id="IPR009003">
    <property type="entry name" value="Peptidase_S1_PA"/>
</dbReference>